<protein>
    <recommendedName>
        <fullName evidence="7">Fe2OG dioxygenase domain-containing protein</fullName>
    </recommendedName>
</protein>
<dbReference type="GO" id="GO:0004656">
    <property type="term" value="F:procollagen-proline 4-dioxygenase activity"/>
    <property type="evidence" value="ECO:0007669"/>
    <property type="project" value="TreeGrafter"/>
</dbReference>
<dbReference type="GO" id="GO:0031418">
    <property type="term" value="F:L-ascorbic acid binding"/>
    <property type="evidence" value="ECO:0007669"/>
    <property type="project" value="InterPro"/>
</dbReference>
<name>A0A7S2HXV8_9DINO</name>
<evidence type="ECO:0000256" key="2">
    <source>
        <dbReference type="ARBA" id="ARBA00022723"/>
    </source>
</evidence>
<evidence type="ECO:0000256" key="6">
    <source>
        <dbReference type="SAM" id="SignalP"/>
    </source>
</evidence>
<keyword evidence="2" id="KW-0479">Metal-binding</keyword>
<keyword evidence="3" id="KW-0223">Dioxygenase</keyword>
<dbReference type="Gene3D" id="2.60.120.620">
    <property type="entry name" value="q2cbj1_9rhob like domain"/>
    <property type="match status" value="1"/>
</dbReference>
<dbReference type="PANTHER" id="PTHR10869:SF246">
    <property type="entry name" value="TRANSMEMBRANE PROLYL 4-HYDROXYLASE"/>
    <property type="match status" value="1"/>
</dbReference>
<accession>A0A7S2HXV8</accession>
<dbReference type="GO" id="GO:0005783">
    <property type="term" value="C:endoplasmic reticulum"/>
    <property type="evidence" value="ECO:0007669"/>
    <property type="project" value="TreeGrafter"/>
</dbReference>
<dbReference type="InterPro" id="IPR005123">
    <property type="entry name" value="Oxoglu/Fe-dep_dioxygenase_dom"/>
</dbReference>
<comment type="cofactor">
    <cofactor evidence="1">
        <name>L-ascorbate</name>
        <dbReference type="ChEBI" id="CHEBI:38290"/>
    </cofactor>
</comment>
<feature type="chain" id="PRO_5030688935" description="Fe2OG dioxygenase domain-containing protein" evidence="6">
    <location>
        <begin position="22"/>
        <end position="379"/>
    </location>
</feature>
<keyword evidence="4" id="KW-0560">Oxidoreductase</keyword>
<dbReference type="EMBL" id="HBGQ01077918">
    <property type="protein sequence ID" value="CAD9502433.1"/>
    <property type="molecule type" value="Transcribed_RNA"/>
</dbReference>
<organism evidence="8">
    <name type="scientific">Alexandrium andersonii</name>
    <dbReference type="NCBI Taxonomy" id="327968"/>
    <lineage>
        <taxon>Eukaryota</taxon>
        <taxon>Sar</taxon>
        <taxon>Alveolata</taxon>
        <taxon>Dinophyceae</taxon>
        <taxon>Gonyaulacales</taxon>
        <taxon>Pyrocystaceae</taxon>
        <taxon>Alexandrium</taxon>
    </lineage>
</organism>
<dbReference type="Pfam" id="PF13640">
    <property type="entry name" value="2OG-FeII_Oxy_3"/>
    <property type="match status" value="1"/>
</dbReference>
<evidence type="ECO:0000256" key="1">
    <source>
        <dbReference type="ARBA" id="ARBA00001961"/>
    </source>
</evidence>
<evidence type="ECO:0000256" key="5">
    <source>
        <dbReference type="ARBA" id="ARBA00023004"/>
    </source>
</evidence>
<evidence type="ECO:0000256" key="4">
    <source>
        <dbReference type="ARBA" id="ARBA00023002"/>
    </source>
</evidence>
<sequence length="379" mass="42389">MWRSLSPLFLALRASPCGCGATALPVLDTVEVGHVQWAETSEGQRLEIRTLCTDPPVFLVPGFISEDEADSLVNLALEKGDWIESEVDQETNDFRRQLKRGGKAARKLLAEFDFNDDALLSSTELAKFAEDVFTMPNYDHAELVRHVLGEVANPKAKVPIKAAANAHLDDFFSKVLREEPHRSSRFSRQAWLHYDGDLLRSLLDRAQAITQLPPDIMRQTEELQVVHYPRRGHYACHHDTSPDGVDEGAIRIGTLGFFLNNVTQGGETVFPGAFRAESENWGPDEWAKLEASCQRTEACTQLGGLKVVPKKGDGIFWYNVRSWAVDKIRQKRQPAGFGEKAVIWGTVHCAAEVLDGEKWFANLWLHMTAPKARRSGGEL</sequence>
<reference evidence="8" key="1">
    <citation type="submission" date="2021-01" db="EMBL/GenBank/DDBJ databases">
        <authorList>
            <person name="Corre E."/>
            <person name="Pelletier E."/>
            <person name="Niang G."/>
            <person name="Scheremetjew M."/>
            <person name="Finn R."/>
            <person name="Kale V."/>
            <person name="Holt S."/>
            <person name="Cochrane G."/>
            <person name="Meng A."/>
            <person name="Brown T."/>
            <person name="Cohen L."/>
        </authorList>
    </citation>
    <scope>NUCLEOTIDE SEQUENCE</scope>
    <source>
        <strain evidence="8">CCMP2222</strain>
    </source>
</reference>
<dbReference type="InterPro" id="IPR044862">
    <property type="entry name" value="Pro_4_hyd_alph_FE2OG_OXY"/>
</dbReference>
<evidence type="ECO:0000259" key="7">
    <source>
        <dbReference type="PROSITE" id="PS51471"/>
    </source>
</evidence>
<evidence type="ECO:0000313" key="8">
    <source>
        <dbReference type="EMBL" id="CAD9502433.1"/>
    </source>
</evidence>
<dbReference type="InterPro" id="IPR045054">
    <property type="entry name" value="P4HA-like"/>
</dbReference>
<evidence type="ECO:0000256" key="3">
    <source>
        <dbReference type="ARBA" id="ARBA00022964"/>
    </source>
</evidence>
<dbReference type="SMART" id="SM00702">
    <property type="entry name" value="P4Hc"/>
    <property type="match status" value="1"/>
</dbReference>
<keyword evidence="5" id="KW-0408">Iron</keyword>
<feature type="domain" description="Fe2OG dioxygenase" evidence="7">
    <location>
        <begin position="219"/>
        <end position="367"/>
    </location>
</feature>
<dbReference type="GO" id="GO:0005506">
    <property type="term" value="F:iron ion binding"/>
    <property type="evidence" value="ECO:0007669"/>
    <property type="project" value="InterPro"/>
</dbReference>
<dbReference type="PANTHER" id="PTHR10869">
    <property type="entry name" value="PROLYL 4-HYDROXYLASE ALPHA SUBUNIT"/>
    <property type="match status" value="1"/>
</dbReference>
<gene>
    <name evidence="8" type="ORF">AAND1436_LOCUS37246</name>
</gene>
<dbReference type="PROSITE" id="PS51471">
    <property type="entry name" value="FE2OG_OXY"/>
    <property type="match status" value="1"/>
</dbReference>
<dbReference type="InterPro" id="IPR006620">
    <property type="entry name" value="Pro_4_hyd_alph"/>
</dbReference>
<dbReference type="AlphaFoldDB" id="A0A7S2HXV8"/>
<proteinExistence type="predicted"/>
<keyword evidence="6" id="KW-0732">Signal</keyword>
<feature type="signal peptide" evidence="6">
    <location>
        <begin position="1"/>
        <end position="21"/>
    </location>
</feature>